<keyword evidence="2" id="KW-1185">Reference proteome</keyword>
<organism evidence="1 2">
    <name type="scientific">Sporosarcina saromensis</name>
    <dbReference type="NCBI Taxonomy" id="359365"/>
    <lineage>
        <taxon>Bacteria</taxon>
        <taxon>Bacillati</taxon>
        <taxon>Bacillota</taxon>
        <taxon>Bacilli</taxon>
        <taxon>Bacillales</taxon>
        <taxon>Caryophanaceae</taxon>
        <taxon>Sporosarcina</taxon>
    </lineage>
</organism>
<evidence type="ECO:0000313" key="2">
    <source>
        <dbReference type="Proteomes" id="UP001282284"/>
    </source>
</evidence>
<proteinExistence type="predicted"/>
<protein>
    <recommendedName>
        <fullName evidence="3">PilX N-terminal</fullName>
    </recommendedName>
</protein>
<dbReference type="Proteomes" id="UP001282284">
    <property type="component" value="Unassembled WGS sequence"/>
</dbReference>
<reference evidence="1 2" key="1">
    <citation type="submission" date="2023-06" db="EMBL/GenBank/DDBJ databases">
        <title>Sporosarcina sp. nov., isolated from Korean traditional fermented seafood 'Jeotgal'.</title>
        <authorList>
            <person name="Yang A.I."/>
            <person name="Shin N.-R."/>
        </authorList>
    </citation>
    <scope>NUCLEOTIDE SEQUENCE [LARGE SCALE GENOMIC DNA]</scope>
    <source>
        <strain evidence="1 2">KCTC13119</strain>
    </source>
</reference>
<gene>
    <name evidence="1" type="ORF">QT711_04280</name>
</gene>
<evidence type="ECO:0000313" key="1">
    <source>
        <dbReference type="EMBL" id="MDW0112390.1"/>
    </source>
</evidence>
<sequence>MKRTTNEQGYALLLVLFLIFFILLASAVFIKGSISNAKQEKKVDMNHLSVVAAEMGVDYYQNKYKNVFFKEKKDVWNHLYEQFTIDKQEIMSKKISEVRKIEEIRAKSNEYEREVAISLKKKLEGLENFILDEGEELNSRIVNSRDSKITFSDLKLLDNQGVRVQSINNNNNLTYYLVIEGEIEGNYKGEESFLNLNLIFYIPDMFVEQGTELPSNINILENPLSFIERPKVNCDKSITNSPCVGTSKTQLESANNSQIYFVGNKNWNGAISHHFNNSEIYVDGNIENIMLKGATGIKIYSKGEFYLKQGEPLSNSIIVTDSNLITDKLNRLESSKLFVKGNLIYTNKLNIFKSTVYVGDDLEVSGNGNTDVKFNNSNVYINDNFKHPKGKTIISGNSRVCVGNDFIYGSKGLEIETGSKLFITKNIITNGTINSYINDKRIEKVTKDELKYLCNSTPNEQNWEYDLDVNY</sequence>
<name>A0ABU4G7U7_9BACL</name>
<comment type="caution">
    <text evidence="1">The sequence shown here is derived from an EMBL/GenBank/DDBJ whole genome shotgun (WGS) entry which is preliminary data.</text>
</comment>
<dbReference type="RefSeq" id="WP_317942274.1">
    <property type="nucleotide sequence ID" value="NZ_JAUBDI010000002.1"/>
</dbReference>
<evidence type="ECO:0008006" key="3">
    <source>
        <dbReference type="Google" id="ProtNLM"/>
    </source>
</evidence>
<accession>A0ABU4G7U7</accession>
<dbReference type="EMBL" id="JAUBDI010000002">
    <property type="protein sequence ID" value="MDW0112390.1"/>
    <property type="molecule type" value="Genomic_DNA"/>
</dbReference>